<dbReference type="Gene3D" id="4.10.240.10">
    <property type="entry name" value="Zn(2)-C6 fungal-type DNA-binding domain"/>
    <property type="match status" value="1"/>
</dbReference>
<evidence type="ECO:0000313" key="5">
    <source>
        <dbReference type="Proteomes" id="UP000244855"/>
    </source>
</evidence>
<dbReference type="OrthoDB" id="5386330at2759"/>
<evidence type="ECO:0000259" key="3">
    <source>
        <dbReference type="PROSITE" id="PS50048"/>
    </source>
</evidence>
<dbReference type="GO" id="GO:0008270">
    <property type="term" value="F:zinc ion binding"/>
    <property type="evidence" value="ECO:0007669"/>
    <property type="project" value="InterPro"/>
</dbReference>
<feature type="compositionally biased region" description="Polar residues" evidence="2">
    <location>
        <begin position="50"/>
        <end position="61"/>
    </location>
</feature>
<dbReference type="Pfam" id="PF11951">
    <property type="entry name" value="Fungal_trans_2"/>
    <property type="match status" value="1"/>
</dbReference>
<dbReference type="InterPro" id="IPR001138">
    <property type="entry name" value="Zn2Cys6_DnaBD"/>
</dbReference>
<proteinExistence type="predicted"/>
<keyword evidence="5" id="KW-1185">Reference proteome</keyword>
<evidence type="ECO:0000256" key="1">
    <source>
        <dbReference type="ARBA" id="ARBA00023242"/>
    </source>
</evidence>
<protein>
    <recommendedName>
        <fullName evidence="3">Zn(2)-C6 fungal-type domain-containing protein</fullName>
    </recommendedName>
</protein>
<reference evidence="4 5" key="1">
    <citation type="journal article" date="2018" name="Sci. Rep.">
        <title>Comparative genomics provides insights into the lifestyle and reveals functional heterogeneity of dark septate endophytic fungi.</title>
        <authorList>
            <person name="Knapp D.G."/>
            <person name="Nemeth J.B."/>
            <person name="Barry K."/>
            <person name="Hainaut M."/>
            <person name="Henrissat B."/>
            <person name="Johnson J."/>
            <person name="Kuo A."/>
            <person name="Lim J.H.P."/>
            <person name="Lipzen A."/>
            <person name="Nolan M."/>
            <person name="Ohm R.A."/>
            <person name="Tamas L."/>
            <person name="Grigoriev I.V."/>
            <person name="Spatafora J.W."/>
            <person name="Nagy L.G."/>
            <person name="Kovacs G.M."/>
        </authorList>
    </citation>
    <scope>NUCLEOTIDE SEQUENCE [LARGE SCALE GENOMIC DNA]</scope>
    <source>
        <strain evidence="4 5">DSE2036</strain>
    </source>
</reference>
<dbReference type="GO" id="GO:0000981">
    <property type="term" value="F:DNA-binding transcription factor activity, RNA polymerase II-specific"/>
    <property type="evidence" value="ECO:0007669"/>
    <property type="project" value="InterPro"/>
</dbReference>
<accession>A0A2V1E1N9</accession>
<name>A0A2V1E1N9_9PLEO</name>
<dbReference type="SUPFAM" id="SSF57701">
    <property type="entry name" value="Zn2/Cys6 DNA-binding domain"/>
    <property type="match status" value="1"/>
</dbReference>
<dbReference type="InterPro" id="IPR052400">
    <property type="entry name" value="Zn2-C6_fungal_TF"/>
</dbReference>
<dbReference type="CDD" id="cd00067">
    <property type="entry name" value="GAL4"/>
    <property type="match status" value="1"/>
</dbReference>
<dbReference type="PANTHER" id="PTHR47657:SF7">
    <property type="entry name" value="STEROL REGULATORY ELEMENT-BINDING PROTEIN ECM22"/>
    <property type="match status" value="1"/>
</dbReference>
<dbReference type="InterPro" id="IPR021858">
    <property type="entry name" value="Fun_TF"/>
</dbReference>
<feature type="domain" description="Zn(2)-C6 fungal-type" evidence="3">
    <location>
        <begin position="14"/>
        <end position="44"/>
    </location>
</feature>
<dbReference type="EMBL" id="KZ805325">
    <property type="protein sequence ID" value="PVI04052.1"/>
    <property type="molecule type" value="Genomic_DNA"/>
</dbReference>
<dbReference type="InterPro" id="IPR036864">
    <property type="entry name" value="Zn2-C6_fun-type_DNA-bd_sf"/>
</dbReference>
<dbReference type="SMART" id="SM00066">
    <property type="entry name" value="GAL4"/>
    <property type="match status" value="1"/>
</dbReference>
<dbReference type="PROSITE" id="PS50048">
    <property type="entry name" value="ZN2_CY6_FUNGAL_2"/>
    <property type="match status" value="1"/>
</dbReference>
<dbReference type="PROSITE" id="PS00463">
    <property type="entry name" value="ZN2_CY6_FUNGAL_1"/>
    <property type="match status" value="1"/>
</dbReference>
<dbReference type="Proteomes" id="UP000244855">
    <property type="component" value="Unassembled WGS sequence"/>
</dbReference>
<dbReference type="PANTHER" id="PTHR47657">
    <property type="entry name" value="STEROL REGULATORY ELEMENT-BINDING PROTEIN ECM22"/>
    <property type="match status" value="1"/>
</dbReference>
<evidence type="ECO:0000256" key="2">
    <source>
        <dbReference type="SAM" id="MobiDB-lite"/>
    </source>
</evidence>
<sequence length="403" mass="45913">MGGTRRAHQKSRAGCIECKRRRIKCGEEKPRCHQCKKYDKSCEYAGSTLGPSTPSTRSSVQLHPDTEPLSQRTSTTPVPSISSVPSSSAHIPSSLFDAQDLSLFHHWCLTTSISIVNTRNLDHLWQTTLPKIGFRHIYVMHSLLSLSALHIAYLDPFEKHSNILNAAQHHSKALDGFRQDIDYISPENCDGLFVNAILIFLYTFITFGKLYDPAIDSKVGPRILGADWIPLMRGVGIVLQVGYEHITAGPLNSLLSIGNWMELCPDPESDPDDKHIVRIREVWNQGDNAAVYDETLELLRKCRAWIIQFEKMHVEDTSEWGHSRSWTGPFLWLFLAPQRYLELLAQRQPSALLIFAHFGATLHAIRQYWWIDGCSKSIVDVVSESLGPYWDHWMEWPKQVVER</sequence>
<dbReference type="STRING" id="97972.A0A2V1E1N9"/>
<dbReference type="Pfam" id="PF00172">
    <property type="entry name" value="Zn_clus"/>
    <property type="match status" value="1"/>
</dbReference>
<feature type="compositionally biased region" description="Low complexity" evidence="2">
    <location>
        <begin position="74"/>
        <end position="87"/>
    </location>
</feature>
<dbReference type="AlphaFoldDB" id="A0A2V1E1N9"/>
<organism evidence="4 5">
    <name type="scientific">Periconia macrospinosa</name>
    <dbReference type="NCBI Taxonomy" id="97972"/>
    <lineage>
        <taxon>Eukaryota</taxon>
        <taxon>Fungi</taxon>
        <taxon>Dikarya</taxon>
        <taxon>Ascomycota</taxon>
        <taxon>Pezizomycotina</taxon>
        <taxon>Dothideomycetes</taxon>
        <taxon>Pleosporomycetidae</taxon>
        <taxon>Pleosporales</taxon>
        <taxon>Massarineae</taxon>
        <taxon>Periconiaceae</taxon>
        <taxon>Periconia</taxon>
    </lineage>
</organism>
<gene>
    <name evidence="4" type="ORF">DM02DRAFT_586885</name>
</gene>
<evidence type="ECO:0000313" key="4">
    <source>
        <dbReference type="EMBL" id="PVI04052.1"/>
    </source>
</evidence>
<keyword evidence="1" id="KW-0539">Nucleus</keyword>
<feature type="region of interest" description="Disordered" evidence="2">
    <location>
        <begin position="50"/>
        <end position="87"/>
    </location>
</feature>